<name>A0A9E6XUU2_9ACTN</name>
<feature type="transmembrane region" description="Helical" evidence="1">
    <location>
        <begin position="12"/>
        <end position="32"/>
    </location>
</feature>
<dbReference type="RefSeq" id="WP_259313865.1">
    <property type="nucleotide sequence ID" value="NZ_CP087164.1"/>
</dbReference>
<dbReference type="KEGG" id="sbae:DSM104329_00549"/>
<keyword evidence="1" id="KW-0812">Transmembrane</keyword>
<feature type="transmembrane region" description="Helical" evidence="1">
    <location>
        <begin position="108"/>
        <end position="130"/>
    </location>
</feature>
<evidence type="ECO:0000256" key="1">
    <source>
        <dbReference type="SAM" id="Phobius"/>
    </source>
</evidence>
<dbReference type="AlphaFoldDB" id="A0A9E6XUU2"/>
<proteinExistence type="predicted"/>
<keyword evidence="1" id="KW-1133">Transmembrane helix</keyword>
<dbReference type="Proteomes" id="UP001162834">
    <property type="component" value="Chromosome"/>
</dbReference>
<evidence type="ECO:0000313" key="3">
    <source>
        <dbReference type="Proteomes" id="UP001162834"/>
    </source>
</evidence>
<keyword evidence="1" id="KW-0472">Membrane</keyword>
<dbReference type="EMBL" id="CP087164">
    <property type="protein sequence ID" value="UGS34176.1"/>
    <property type="molecule type" value="Genomic_DNA"/>
</dbReference>
<sequence length="136" mass="14542">MKLRLERVGLVALMAIATITMWTGGPLLGLWVGSRVVDDDGLSMGAVVLVAAVIAVVCAAMVAVLSRLNAAYDQLTGRGPAGRRHSPWMRAMSGERPHERAGDTPLRAIEVVLVAGVAMCWVAFEVWFFFFAGSSL</sequence>
<reference evidence="2" key="1">
    <citation type="journal article" date="2022" name="Int. J. Syst. Evol. Microbiol.">
        <title>Pseudomonas aegrilactucae sp. nov. and Pseudomonas morbosilactucae sp. nov., pathogens causing bacterial rot of lettuce in Japan.</title>
        <authorList>
            <person name="Sawada H."/>
            <person name="Fujikawa T."/>
            <person name="Satou M."/>
        </authorList>
    </citation>
    <scope>NUCLEOTIDE SEQUENCE</scope>
    <source>
        <strain evidence="2">0166_1</strain>
    </source>
</reference>
<keyword evidence="3" id="KW-1185">Reference proteome</keyword>
<accession>A0A9E6XUU2</accession>
<feature type="transmembrane region" description="Helical" evidence="1">
    <location>
        <begin position="44"/>
        <end position="65"/>
    </location>
</feature>
<organism evidence="2 3">
    <name type="scientific">Capillimicrobium parvum</name>
    <dbReference type="NCBI Taxonomy" id="2884022"/>
    <lineage>
        <taxon>Bacteria</taxon>
        <taxon>Bacillati</taxon>
        <taxon>Actinomycetota</taxon>
        <taxon>Thermoleophilia</taxon>
        <taxon>Solirubrobacterales</taxon>
        <taxon>Capillimicrobiaceae</taxon>
        <taxon>Capillimicrobium</taxon>
    </lineage>
</organism>
<protein>
    <submittedName>
        <fullName evidence="2">Uncharacterized protein</fullName>
    </submittedName>
</protein>
<gene>
    <name evidence="2" type="ORF">DSM104329_00549</name>
</gene>
<evidence type="ECO:0000313" key="2">
    <source>
        <dbReference type="EMBL" id="UGS34176.1"/>
    </source>
</evidence>